<dbReference type="Gene3D" id="3.40.50.2300">
    <property type="match status" value="2"/>
</dbReference>
<keyword evidence="6" id="KW-1185">Reference proteome</keyword>
<reference evidence="5" key="1">
    <citation type="submission" date="2023-03" db="EMBL/GenBank/DDBJ databases">
        <title>MT1 and MT2 Draft Genomes of Novel Species.</title>
        <authorList>
            <person name="Venkateswaran K."/>
        </authorList>
    </citation>
    <scope>NUCLEOTIDE SEQUENCE</scope>
    <source>
        <strain evidence="5">F6_8S_P_1A</strain>
    </source>
</reference>
<dbReference type="SUPFAM" id="SSF53822">
    <property type="entry name" value="Periplasmic binding protein-like I"/>
    <property type="match status" value="1"/>
</dbReference>
<name>A0ABT8IWV3_9MICO</name>
<evidence type="ECO:0000256" key="1">
    <source>
        <dbReference type="ARBA" id="ARBA00010062"/>
    </source>
</evidence>
<dbReference type="EMBL" id="JAROCB010000001">
    <property type="protein sequence ID" value="MDN4596489.1"/>
    <property type="molecule type" value="Genomic_DNA"/>
</dbReference>
<feature type="signal peptide" evidence="3">
    <location>
        <begin position="1"/>
        <end position="24"/>
    </location>
</feature>
<comment type="caution">
    <text evidence="5">The sequence shown here is derived from an EMBL/GenBank/DDBJ whole genome shotgun (WGS) entry which is preliminary data.</text>
</comment>
<dbReference type="Proteomes" id="UP001174210">
    <property type="component" value="Unassembled WGS sequence"/>
</dbReference>
<gene>
    <name evidence="5" type="ORF">P5G59_05000</name>
</gene>
<dbReference type="InterPro" id="IPR028081">
    <property type="entry name" value="Leu-bd"/>
</dbReference>
<protein>
    <submittedName>
        <fullName evidence="5">Branched-chain amino acid ABC transporter substrate-binding protein</fullName>
    </submittedName>
</protein>
<dbReference type="RefSeq" id="WP_301216586.1">
    <property type="nucleotide sequence ID" value="NZ_JAROCB010000001.1"/>
</dbReference>
<proteinExistence type="inferred from homology"/>
<keyword evidence="2 3" id="KW-0732">Signal</keyword>
<evidence type="ECO:0000256" key="3">
    <source>
        <dbReference type="SAM" id="SignalP"/>
    </source>
</evidence>
<evidence type="ECO:0000313" key="5">
    <source>
        <dbReference type="EMBL" id="MDN4596489.1"/>
    </source>
</evidence>
<accession>A0ABT8IWV3</accession>
<evidence type="ECO:0000256" key="2">
    <source>
        <dbReference type="ARBA" id="ARBA00022729"/>
    </source>
</evidence>
<feature type="domain" description="Leucine-binding protein" evidence="4">
    <location>
        <begin position="69"/>
        <end position="396"/>
    </location>
</feature>
<dbReference type="CDD" id="cd06342">
    <property type="entry name" value="PBP1_ABC_LIVBP-like"/>
    <property type="match status" value="1"/>
</dbReference>
<comment type="similarity">
    <text evidence="1">Belongs to the leucine-binding protein family.</text>
</comment>
<dbReference type="Pfam" id="PF13458">
    <property type="entry name" value="Peripla_BP_6"/>
    <property type="match status" value="1"/>
</dbReference>
<evidence type="ECO:0000259" key="4">
    <source>
        <dbReference type="Pfam" id="PF13458"/>
    </source>
</evidence>
<evidence type="ECO:0000313" key="6">
    <source>
        <dbReference type="Proteomes" id="UP001174210"/>
    </source>
</evidence>
<feature type="chain" id="PRO_5047413679" evidence="3">
    <location>
        <begin position="25"/>
        <end position="407"/>
    </location>
</feature>
<dbReference type="PROSITE" id="PS51257">
    <property type="entry name" value="PROKAR_LIPOPROTEIN"/>
    <property type="match status" value="1"/>
</dbReference>
<dbReference type="InterPro" id="IPR028082">
    <property type="entry name" value="Peripla_BP_I"/>
</dbReference>
<dbReference type="PANTHER" id="PTHR47151">
    <property type="entry name" value="LEU/ILE/VAL-BINDING ABC TRANSPORTER SUBUNIT"/>
    <property type="match status" value="1"/>
</dbReference>
<sequence length="407" mass="42327">MLRKKVIIGAAVAASVALFLAGCANQPSTGGSSNGGSSKVDIPAITSVDVPKDAVLPAGDGKATCPAGLTIGYVGAETGPNAQLGINIYNGIQLAINQHNEANKGCQVGFKKFDTEGDPNKATGPVTQAVNESDIVGVVGLPFSGESKATGNIFEQQGLVHITPSATNPGLTQNGWKTFFRGLGNDAVQGPAAAKFLTDKLKAKKVYLVQDDSDYGIGLGTQTSKALGDALVGTDKVTTGQKDFSATISKIINAKPDAVYYAGYYAEGAPFDQQLVNKGYKGTFVGPDGVKDDQFIKLAGDASGNAYFTCPCIPGELIPDFESAYKKLANAEPGTYSIEGYDATTVLLAGIDKGKTTRADLLSWVKDYDADGLSKHYKWDSTGELQAPAVYGYKVENGKIVPIGTIG</sequence>
<dbReference type="PANTHER" id="PTHR47151:SF2">
    <property type="entry name" value="AMINO ACID BINDING PROTEIN"/>
    <property type="match status" value="1"/>
</dbReference>
<organism evidence="5 6">
    <name type="scientific">Leifsonia virtsii</name>
    <dbReference type="NCBI Taxonomy" id="3035915"/>
    <lineage>
        <taxon>Bacteria</taxon>
        <taxon>Bacillati</taxon>
        <taxon>Actinomycetota</taxon>
        <taxon>Actinomycetes</taxon>
        <taxon>Micrococcales</taxon>
        <taxon>Microbacteriaceae</taxon>
        <taxon>Leifsonia</taxon>
    </lineage>
</organism>